<dbReference type="InterPro" id="IPR004215">
    <property type="entry name" value="GSHS_N"/>
</dbReference>
<feature type="compositionally biased region" description="Basic residues" evidence="1">
    <location>
        <begin position="51"/>
        <end position="61"/>
    </location>
</feature>
<dbReference type="SUPFAM" id="SSF52440">
    <property type="entry name" value="PreATP-grasp domain"/>
    <property type="match status" value="1"/>
</dbReference>
<dbReference type="Proteomes" id="UP001202248">
    <property type="component" value="Unassembled WGS sequence"/>
</dbReference>
<organism evidence="3 4">
    <name type="scientific">Niabella ginsengisoli</name>
    <dbReference type="NCBI Taxonomy" id="522298"/>
    <lineage>
        <taxon>Bacteria</taxon>
        <taxon>Pseudomonadati</taxon>
        <taxon>Bacteroidota</taxon>
        <taxon>Chitinophagia</taxon>
        <taxon>Chitinophagales</taxon>
        <taxon>Chitinophagaceae</taxon>
        <taxon>Niabella</taxon>
    </lineage>
</organism>
<dbReference type="EMBL" id="JAKWBL010000003">
    <property type="protein sequence ID" value="MCH5599355.1"/>
    <property type="molecule type" value="Genomic_DNA"/>
</dbReference>
<dbReference type="Pfam" id="PF02951">
    <property type="entry name" value="GSH-S_N"/>
    <property type="match status" value="1"/>
</dbReference>
<sequence length="68" mass="7692">MKIAFVINDYDTEEPLYTTTRLALQALQMGHDVFYIAVEDFSYTASGQMGAHKKSSIKKIQKPQDIHG</sequence>
<proteinExistence type="predicted"/>
<evidence type="ECO:0000259" key="2">
    <source>
        <dbReference type="Pfam" id="PF02951"/>
    </source>
</evidence>
<feature type="domain" description="Prokaryotic glutathione synthetase N-terminal" evidence="2">
    <location>
        <begin position="1"/>
        <end position="57"/>
    </location>
</feature>
<keyword evidence="4" id="KW-1185">Reference proteome</keyword>
<evidence type="ECO:0000313" key="4">
    <source>
        <dbReference type="Proteomes" id="UP001202248"/>
    </source>
</evidence>
<dbReference type="Gene3D" id="3.40.50.20">
    <property type="match status" value="1"/>
</dbReference>
<gene>
    <name evidence="3" type="ORF">MKP09_16275</name>
</gene>
<comment type="caution">
    <text evidence="3">The sequence shown here is derived from an EMBL/GenBank/DDBJ whole genome shotgun (WGS) entry which is preliminary data.</text>
</comment>
<reference evidence="3 4" key="1">
    <citation type="submission" date="2022-02" db="EMBL/GenBank/DDBJ databases">
        <authorList>
            <person name="Min J."/>
        </authorList>
    </citation>
    <scope>NUCLEOTIDE SEQUENCE [LARGE SCALE GENOMIC DNA]</scope>
    <source>
        <strain evidence="3 4">GR10-1</strain>
    </source>
</reference>
<name>A0ABS9SLV7_9BACT</name>
<accession>A0ABS9SLV7</accession>
<protein>
    <recommendedName>
        <fullName evidence="2">Prokaryotic glutathione synthetase N-terminal domain-containing protein</fullName>
    </recommendedName>
</protein>
<dbReference type="InterPro" id="IPR016185">
    <property type="entry name" value="PreATP-grasp_dom_sf"/>
</dbReference>
<dbReference type="RefSeq" id="WP_240831177.1">
    <property type="nucleotide sequence ID" value="NZ_JAKWBL010000003.1"/>
</dbReference>
<evidence type="ECO:0000313" key="3">
    <source>
        <dbReference type="EMBL" id="MCH5599355.1"/>
    </source>
</evidence>
<feature type="region of interest" description="Disordered" evidence="1">
    <location>
        <begin position="47"/>
        <end position="68"/>
    </location>
</feature>
<evidence type="ECO:0000256" key="1">
    <source>
        <dbReference type="SAM" id="MobiDB-lite"/>
    </source>
</evidence>